<protein>
    <submittedName>
        <fullName evidence="2">Uncharacterized protein</fullName>
    </submittedName>
</protein>
<dbReference type="Proteomes" id="UP000479000">
    <property type="component" value="Unassembled WGS sequence"/>
</dbReference>
<keyword evidence="3" id="KW-1185">Reference proteome</keyword>
<evidence type="ECO:0000313" key="3">
    <source>
        <dbReference type="Proteomes" id="UP000479000"/>
    </source>
</evidence>
<gene>
    <name evidence="2" type="ORF">NTEN_LOCUS7920</name>
</gene>
<evidence type="ECO:0000313" key="2">
    <source>
        <dbReference type="EMBL" id="CAB0002133.1"/>
    </source>
</evidence>
<organism evidence="2 3">
    <name type="scientific">Nesidiocoris tenuis</name>
    <dbReference type="NCBI Taxonomy" id="355587"/>
    <lineage>
        <taxon>Eukaryota</taxon>
        <taxon>Metazoa</taxon>
        <taxon>Ecdysozoa</taxon>
        <taxon>Arthropoda</taxon>
        <taxon>Hexapoda</taxon>
        <taxon>Insecta</taxon>
        <taxon>Pterygota</taxon>
        <taxon>Neoptera</taxon>
        <taxon>Paraneoptera</taxon>
        <taxon>Hemiptera</taxon>
        <taxon>Heteroptera</taxon>
        <taxon>Panheteroptera</taxon>
        <taxon>Cimicomorpha</taxon>
        <taxon>Miridae</taxon>
        <taxon>Dicyphina</taxon>
        <taxon>Nesidiocoris</taxon>
    </lineage>
</organism>
<proteinExistence type="predicted"/>
<feature type="region of interest" description="Disordered" evidence="1">
    <location>
        <begin position="33"/>
        <end position="76"/>
    </location>
</feature>
<reference evidence="2 3" key="1">
    <citation type="submission" date="2020-02" db="EMBL/GenBank/DDBJ databases">
        <authorList>
            <person name="Ferguson B K."/>
        </authorList>
    </citation>
    <scope>NUCLEOTIDE SEQUENCE [LARGE SCALE GENOMIC DNA]</scope>
</reference>
<dbReference type="EMBL" id="CADCXU010011946">
    <property type="protein sequence ID" value="CAB0002133.1"/>
    <property type="molecule type" value="Genomic_DNA"/>
</dbReference>
<sequence length="326" mass="36907">MRVVLGPSKPHSWTRSELYMTETQEEHFAHLCHSTPDPASGPTEGRGIVKPGRGGLALDSQLPLTSTGGTNSTSPGTFFLRHRQVYETNLVGMNGRGVIGPETLAEPTPTYNRERSAIMLSRDIRFANEFHDNYRDHVAAQAGRGIRLRAVPHRVTGRQAPASRVHDSSDKTGKRRRAGIRACTRRVALWPGQDPRSPWRSCIAIRQVTSSCHSSTGKKPLLLPNRRAQRLFWLSHQDQLSLGLHRLHQLPWRNPTPRSGWPRLMLMENSGSFLHSQPKKFHTRQMKCHLAMKVQKCRTGLECSRGQRRRMSWTTIAYRPINKSTV</sequence>
<evidence type="ECO:0000256" key="1">
    <source>
        <dbReference type="SAM" id="MobiDB-lite"/>
    </source>
</evidence>
<feature type="region of interest" description="Disordered" evidence="1">
    <location>
        <begin position="155"/>
        <end position="178"/>
    </location>
</feature>
<name>A0A6H5GGE5_9HEMI</name>
<accession>A0A6H5GGE5</accession>
<feature type="compositionally biased region" description="Low complexity" evidence="1">
    <location>
        <begin position="65"/>
        <end position="76"/>
    </location>
</feature>
<dbReference type="AlphaFoldDB" id="A0A6H5GGE5"/>